<dbReference type="Proteomes" id="UP000215199">
    <property type="component" value="Unassembled WGS sequence"/>
</dbReference>
<dbReference type="GO" id="GO:0006313">
    <property type="term" value="P:DNA transposition"/>
    <property type="evidence" value="ECO:0007669"/>
    <property type="project" value="InterPro"/>
</dbReference>
<protein>
    <recommendedName>
        <fullName evidence="1">Transposase IS4-like domain-containing protein</fullName>
    </recommendedName>
</protein>
<dbReference type="PANTHER" id="PTHR30007">
    <property type="entry name" value="PHP DOMAIN PROTEIN"/>
    <property type="match status" value="1"/>
</dbReference>
<keyword evidence="3" id="KW-1185">Reference proteome</keyword>
<evidence type="ECO:0000313" key="3">
    <source>
        <dbReference type="Proteomes" id="UP000215199"/>
    </source>
</evidence>
<comment type="caution">
    <text evidence="2">The sequence shown here is derived from an EMBL/GenBank/DDBJ whole genome shotgun (WGS) entry which is preliminary data.</text>
</comment>
<dbReference type="EMBL" id="NMUL01000023">
    <property type="protein sequence ID" value="OXM65384.1"/>
    <property type="molecule type" value="Genomic_DNA"/>
</dbReference>
<feature type="domain" description="Transposase IS4-like" evidence="1">
    <location>
        <begin position="1"/>
        <end position="89"/>
    </location>
</feature>
<dbReference type="GO" id="GO:0003677">
    <property type="term" value="F:DNA binding"/>
    <property type="evidence" value="ECO:0007669"/>
    <property type="project" value="InterPro"/>
</dbReference>
<evidence type="ECO:0000259" key="1">
    <source>
        <dbReference type="Pfam" id="PF01609"/>
    </source>
</evidence>
<evidence type="ECO:0000313" key="2">
    <source>
        <dbReference type="EMBL" id="OXM65384.1"/>
    </source>
</evidence>
<accession>A0A229T389</accession>
<dbReference type="GO" id="GO:0004803">
    <property type="term" value="F:transposase activity"/>
    <property type="evidence" value="ECO:0007669"/>
    <property type="project" value="InterPro"/>
</dbReference>
<organism evidence="2 3">
    <name type="scientific">Amycolatopsis vastitatis</name>
    <dbReference type="NCBI Taxonomy" id="1905142"/>
    <lineage>
        <taxon>Bacteria</taxon>
        <taxon>Bacillati</taxon>
        <taxon>Actinomycetota</taxon>
        <taxon>Actinomycetes</taxon>
        <taxon>Pseudonocardiales</taxon>
        <taxon>Pseudonocardiaceae</taxon>
        <taxon>Amycolatopsis</taxon>
    </lineage>
</organism>
<dbReference type="AlphaFoldDB" id="A0A229T389"/>
<dbReference type="OrthoDB" id="4546548at2"/>
<sequence>MHLACDGHGRPLSVLLTGGNVDDCTQLTQVMTGIEFHRPGLGRRATRPNRVLADKGYSRRAIRSYLRRRHIPATIPERRDQRGNRLKQFRAIANRFDKTATSYRSMIDLATLLILA</sequence>
<gene>
    <name evidence="2" type="ORF">CF165_23990</name>
</gene>
<name>A0A229T389_9PSEU</name>
<proteinExistence type="predicted"/>
<dbReference type="Pfam" id="PF01609">
    <property type="entry name" value="DDE_Tnp_1"/>
    <property type="match status" value="1"/>
</dbReference>
<dbReference type="PANTHER" id="PTHR30007:SF1">
    <property type="entry name" value="BLR1914 PROTEIN"/>
    <property type="match status" value="1"/>
</dbReference>
<dbReference type="InterPro" id="IPR002559">
    <property type="entry name" value="Transposase_11"/>
</dbReference>
<reference evidence="3" key="1">
    <citation type="submission" date="2017-07" db="EMBL/GenBank/DDBJ databases">
        <title>Comparative genome mining reveals phylogenetic distribution patterns of secondary metabolites in Amycolatopsis.</title>
        <authorList>
            <person name="Adamek M."/>
            <person name="Alanjary M."/>
            <person name="Sales-Ortells H."/>
            <person name="Goodfellow M."/>
            <person name="Bull A.T."/>
            <person name="Kalinowski J."/>
            <person name="Ziemert N."/>
        </authorList>
    </citation>
    <scope>NUCLEOTIDE SEQUENCE [LARGE SCALE GENOMIC DNA]</scope>
    <source>
        <strain evidence="3">H5</strain>
    </source>
</reference>